<dbReference type="EMBL" id="JAATJC010000001">
    <property type="protein sequence ID" value="NJC05177.1"/>
    <property type="molecule type" value="Genomic_DNA"/>
</dbReference>
<feature type="transmembrane region" description="Helical" evidence="1">
    <location>
        <begin position="105"/>
        <end position="124"/>
    </location>
</feature>
<sequence length="125" mass="12797">MPESLGGGARFRYHGAMANPAINAALIAVAAQQQALSDAHITGPLKKARATSARTAIPLDLSAKGTDKLLAAMVKRGHVRSAGAGRYWLDEAAVAESKARGTKTALIIIIVLLSVTASLVALVAA</sequence>
<dbReference type="RefSeq" id="WP_168067901.1">
    <property type="nucleotide sequence ID" value="NZ_JAATJC010000001.1"/>
</dbReference>
<proteinExistence type="predicted"/>
<accession>A0A7X5Y5W6</accession>
<dbReference type="AlphaFoldDB" id="A0A7X5Y5W6"/>
<dbReference type="Proteomes" id="UP000558192">
    <property type="component" value="Unassembled WGS sequence"/>
</dbReference>
<evidence type="ECO:0000313" key="3">
    <source>
        <dbReference type="Proteomes" id="UP000558192"/>
    </source>
</evidence>
<evidence type="ECO:0000313" key="2">
    <source>
        <dbReference type="EMBL" id="NJC05177.1"/>
    </source>
</evidence>
<name>A0A7X5Y5W6_9SPHN</name>
<protein>
    <submittedName>
        <fullName evidence="2">Uncharacterized protein</fullName>
    </submittedName>
</protein>
<keyword evidence="1" id="KW-1133">Transmembrane helix</keyword>
<keyword evidence="1" id="KW-0812">Transmembrane</keyword>
<keyword evidence="3" id="KW-1185">Reference proteome</keyword>
<reference evidence="2 3" key="1">
    <citation type="submission" date="2020-03" db="EMBL/GenBank/DDBJ databases">
        <title>Genomic Encyclopedia of Type Strains, Phase IV (KMG-IV): sequencing the most valuable type-strain genomes for metagenomic binning, comparative biology and taxonomic classification.</title>
        <authorList>
            <person name="Goeker M."/>
        </authorList>
    </citation>
    <scope>NUCLEOTIDE SEQUENCE [LARGE SCALE GENOMIC DNA]</scope>
    <source>
        <strain evidence="2 3">DSM 16846</strain>
    </source>
</reference>
<comment type="caution">
    <text evidence="2">The sequence shown here is derived from an EMBL/GenBank/DDBJ whole genome shotgun (WGS) entry which is preliminary data.</text>
</comment>
<gene>
    <name evidence="2" type="ORF">GGQ97_000970</name>
</gene>
<keyword evidence="1" id="KW-0472">Membrane</keyword>
<evidence type="ECO:0000256" key="1">
    <source>
        <dbReference type="SAM" id="Phobius"/>
    </source>
</evidence>
<organism evidence="2 3">
    <name type="scientific">Sphingomonas kaistensis</name>
    <dbReference type="NCBI Taxonomy" id="298708"/>
    <lineage>
        <taxon>Bacteria</taxon>
        <taxon>Pseudomonadati</taxon>
        <taxon>Pseudomonadota</taxon>
        <taxon>Alphaproteobacteria</taxon>
        <taxon>Sphingomonadales</taxon>
        <taxon>Sphingomonadaceae</taxon>
        <taxon>Sphingomonas</taxon>
    </lineage>
</organism>